<accession>A0A2J6RFH5</accession>
<sequence length="209" mass="24144">MIRTLPTNGKRTSKRRNDDSEEEIPAPPKKQKVAEKPRSVSPAPPCPHWITYEVEKLRRRFPDDLFDGIMERAYYPDQVQRYGFYQRSPSPSDGFSAKIICHDCPEKTFGVGCTRSLWSFETYHLTRNALHRERVEARILQEAPIEKLREKAASYSKPWKIERDSDSRSSHSSCTTEDSNWSQLSINFGASNVINLPKRSGAFERYVTS</sequence>
<organism evidence="2 3">
    <name type="scientific">Hyaloscypha variabilis (strain UAMH 11265 / GT02V1 / F)</name>
    <name type="common">Meliniomyces variabilis</name>
    <dbReference type="NCBI Taxonomy" id="1149755"/>
    <lineage>
        <taxon>Eukaryota</taxon>
        <taxon>Fungi</taxon>
        <taxon>Dikarya</taxon>
        <taxon>Ascomycota</taxon>
        <taxon>Pezizomycotina</taxon>
        <taxon>Leotiomycetes</taxon>
        <taxon>Helotiales</taxon>
        <taxon>Hyaloscyphaceae</taxon>
        <taxon>Hyaloscypha</taxon>
        <taxon>Hyaloscypha variabilis</taxon>
    </lineage>
</organism>
<proteinExistence type="predicted"/>
<gene>
    <name evidence="2" type="ORF">L207DRAFT_585611</name>
</gene>
<evidence type="ECO:0000313" key="3">
    <source>
        <dbReference type="Proteomes" id="UP000235786"/>
    </source>
</evidence>
<dbReference type="AlphaFoldDB" id="A0A2J6RFH5"/>
<evidence type="ECO:0000256" key="1">
    <source>
        <dbReference type="SAM" id="MobiDB-lite"/>
    </source>
</evidence>
<feature type="compositionally biased region" description="Polar residues" evidence="1">
    <location>
        <begin position="1"/>
        <end position="10"/>
    </location>
</feature>
<dbReference type="OrthoDB" id="10541771at2759"/>
<dbReference type="EMBL" id="KZ613949">
    <property type="protein sequence ID" value="PMD37259.1"/>
    <property type="molecule type" value="Genomic_DNA"/>
</dbReference>
<keyword evidence="3" id="KW-1185">Reference proteome</keyword>
<dbReference type="Proteomes" id="UP000235786">
    <property type="component" value="Unassembled WGS sequence"/>
</dbReference>
<protein>
    <submittedName>
        <fullName evidence="2">Uncharacterized protein</fullName>
    </submittedName>
</protein>
<name>A0A2J6RFH5_HYAVF</name>
<evidence type="ECO:0000313" key="2">
    <source>
        <dbReference type="EMBL" id="PMD37259.1"/>
    </source>
</evidence>
<reference evidence="2 3" key="1">
    <citation type="submission" date="2016-04" db="EMBL/GenBank/DDBJ databases">
        <title>A degradative enzymes factory behind the ericoid mycorrhizal symbiosis.</title>
        <authorList>
            <consortium name="DOE Joint Genome Institute"/>
            <person name="Martino E."/>
            <person name="Morin E."/>
            <person name="Grelet G."/>
            <person name="Kuo A."/>
            <person name="Kohler A."/>
            <person name="Daghino S."/>
            <person name="Barry K."/>
            <person name="Choi C."/>
            <person name="Cichocki N."/>
            <person name="Clum A."/>
            <person name="Copeland A."/>
            <person name="Hainaut M."/>
            <person name="Haridas S."/>
            <person name="Labutti K."/>
            <person name="Lindquist E."/>
            <person name="Lipzen A."/>
            <person name="Khouja H.-R."/>
            <person name="Murat C."/>
            <person name="Ohm R."/>
            <person name="Olson A."/>
            <person name="Spatafora J."/>
            <person name="Veneault-Fourrey C."/>
            <person name="Henrissat B."/>
            <person name="Grigoriev I."/>
            <person name="Martin F."/>
            <person name="Perotto S."/>
        </authorList>
    </citation>
    <scope>NUCLEOTIDE SEQUENCE [LARGE SCALE GENOMIC DNA]</scope>
    <source>
        <strain evidence="2 3">F</strain>
    </source>
</reference>
<feature type="region of interest" description="Disordered" evidence="1">
    <location>
        <begin position="1"/>
        <end position="44"/>
    </location>
</feature>